<organism evidence="1 2">
    <name type="scientific">Zobellia amurskyensis</name>
    <dbReference type="NCBI Taxonomy" id="248905"/>
    <lineage>
        <taxon>Bacteria</taxon>
        <taxon>Pseudomonadati</taxon>
        <taxon>Bacteroidota</taxon>
        <taxon>Flavobacteriia</taxon>
        <taxon>Flavobacteriales</taxon>
        <taxon>Flavobacteriaceae</taxon>
        <taxon>Zobellia</taxon>
    </lineage>
</organism>
<protein>
    <submittedName>
        <fullName evidence="1">Uncharacterized protein</fullName>
    </submittedName>
</protein>
<keyword evidence="2" id="KW-1185">Reference proteome</keyword>
<dbReference type="EMBL" id="RCNR01000007">
    <property type="protein sequence ID" value="MUH35321.1"/>
    <property type="molecule type" value="Genomic_DNA"/>
</dbReference>
<dbReference type="AlphaFoldDB" id="A0A7X2ZRZ4"/>
<sequence length="176" mass="20779">MQAEIINQPYSGQYKERIYDVKSPWNGREWTWIMFTDELEVKTVGQFRGSPITVRVSEKKEEIVVLTSYHTYRLNIKLDIIETADHPEFKGLEVSSCGTFIFHNSYEIEIMENSLLEMTLLESPFKMDLIEFRGWDDEKLVFECNEFANYARKAIMVLDSTDWKIRTQKNASQQNL</sequence>
<dbReference type="OrthoDB" id="2082687at2"/>
<dbReference type="Proteomes" id="UP000540519">
    <property type="component" value="Unassembled WGS sequence"/>
</dbReference>
<evidence type="ECO:0000313" key="1">
    <source>
        <dbReference type="EMBL" id="MUH35321.1"/>
    </source>
</evidence>
<reference evidence="1 2" key="1">
    <citation type="journal article" date="2019" name="Mar. Drugs">
        <title>Comparative Genomics and CAZyme Genome Repertoires of Marine Zobellia amurskyensis KMM 3526(T) and Zobellia laminariae KMM 3676(T).</title>
        <authorList>
            <person name="Chernysheva N."/>
            <person name="Bystritskaya E."/>
            <person name="Stenkova A."/>
            <person name="Golovkin I."/>
            <person name="Nedashkovskaya O."/>
            <person name="Isaeva M."/>
        </authorList>
    </citation>
    <scope>NUCLEOTIDE SEQUENCE [LARGE SCALE GENOMIC DNA]</scope>
    <source>
        <strain evidence="1 2">KMM 3526</strain>
    </source>
</reference>
<evidence type="ECO:0000313" key="2">
    <source>
        <dbReference type="Proteomes" id="UP000540519"/>
    </source>
</evidence>
<name>A0A7X2ZRZ4_9FLAO</name>
<accession>A0A7X2ZRZ4</accession>
<proteinExistence type="predicted"/>
<dbReference type="RefSeq" id="WP_155599171.1">
    <property type="nucleotide sequence ID" value="NZ_RCNR01000007.1"/>
</dbReference>
<comment type="caution">
    <text evidence="1">The sequence shown here is derived from an EMBL/GenBank/DDBJ whole genome shotgun (WGS) entry which is preliminary data.</text>
</comment>
<gene>
    <name evidence="1" type="ORF">D9O36_05670</name>
</gene>